<feature type="transmembrane region" description="Helical" evidence="7">
    <location>
        <begin position="286"/>
        <end position="304"/>
    </location>
</feature>
<dbReference type="NCBIfam" id="TIGR00792">
    <property type="entry name" value="gph"/>
    <property type="match status" value="1"/>
</dbReference>
<evidence type="ECO:0000313" key="8">
    <source>
        <dbReference type="EMBL" id="XCM36112.1"/>
    </source>
</evidence>
<evidence type="ECO:0000256" key="2">
    <source>
        <dbReference type="ARBA" id="ARBA00022448"/>
    </source>
</evidence>
<dbReference type="PANTHER" id="PTHR11328">
    <property type="entry name" value="MAJOR FACILITATOR SUPERFAMILY DOMAIN-CONTAINING PROTEIN"/>
    <property type="match status" value="1"/>
</dbReference>
<evidence type="ECO:0000256" key="7">
    <source>
        <dbReference type="SAM" id="Phobius"/>
    </source>
</evidence>
<dbReference type="Gene3D" id="1.20.1250.20">
    <property type="entry name" value="MFS general substrate transporter like domains"/>
    <property type="match status" value="2"/>
</dbReference>
<feature type="transmembrane region" description="Helical" evidence="7">
    <location>
        <begin position="341"/>
        <end position="361"/>
    </location>
</feature>
<dbReference type="PANTHER" id="PTHR11328:SF24">
    <property type="entry name" value="MAJOR FACILITATOR SUPERFAMILY (MFS) PROFILE DOMAIN-CONTAINING PROTEIN"/>
    <property type="match status" value="1"/>
</dbReference>
<keyword evidence="3" id="KW-1003">Cell membrane</keyword>
<proteinExistence type="predicted"/>
<dbReference type="RefSeq" id="WP_054464117.1">
    <property type="nucleotide sequence ID" value="NZ_CP159837.1"/>
</dbReference>
<feature type="transmembrane region" description="Helical" evidence="7">
    <location>
        <begin position="316"/>
        <end position="335"/>
    </location>
</feature>
<dbReference type="CDD" id="cd17332">
    <property type="entry name" value="MFS_MelB_like"/>
    <property type="match status" value="1"/>
</dbReference>
<dbReference type="AlphaFoldDB" id="A0AAU8JAB1"/>
<keyword evidence="6 7" id="KW-0472">Membrane</keyword>
<dbReference type="FunFam" id="1.20.1250.20:FF:000183">
    <property type="entry name" value="sodium-dependent lysophosphatidylcholine symporter 1 isoform X2"/>
    <property type="match status" value="1"/>
</dbReference>
<evidence type="ECO:0000256" key="5">
    <source>
        <dbReference type="ARBA" id="ARBA00022989"/>
    </source>
</evidence>
<evidence type="ECO:0000256" key="3">
    <source>
        <dbReference type="ARBA" id="ARBA00022475"/>
    </source>
</evidence>
<sequence length="474" mass="52524">MNDSPSNPSQAQVSIAPPMNFSTKLAFGAGDLGAAITANILVFFLMIFFTNVAGLPAGLAGSILMIGKISDAINDPIVGVLSDRTKSRWGRRYPWMIFGAIPFGILFFCQWIVPPLGQWGLFAYYVAIGVLFNLGYTAINLPYTALTPELTQDYNERTSLNSFRFAFSIGGSIGSLILAQVIFGTVEDPQQRYLILSGICALISVLPIYWCFFGTRHRLTMMTQRQPEMEEPVSLPIAEQLKIVWSNRPFLLVIGIYLCSWLAVQMTASILPYFVVNCMQLEEKKFPQVAIMVQGTALLMLFVWSKVSDRYGKKAVYFMGVSLWIVAQGGLFFLQPDQIPLMYFLAVLAGCGVSTAYLIPWSMVPDTIDLDELKTGQRREGIFYAFMVLLQKIGLAVGLFLVGISLESAGFIERVAGQPLPEQPLSALMAIRVAIGPLPTLVLLGGLVFAYFYPITREIHASILLQLAERRRQQ</sequence>
<gene>
    <name evidence="8" type="ORF">ABWT76_004846</name>
</gene>
<dbReference type="GO" id="GO:0015293">
    <property type="term" value="F:symporter activity"/>
    <property type="evidence" value="ECO:0007669"/>
    <property type="project" value="InterPro"/>
</dbReference>
<feature type="transmembrane region" description="Helical" evidence="7">
    <location>
        <begin position="162"/>
        <end position="183"/>
    </location>
</feature>
<dbReference type="SUPFAM" id="SSF103473">
    <property type="entry name" value="MFS general substrate transporter"/>
    <property type="match status" value="1"/>
</dbReference>
<keyword evidence="4 7" id="KW-0812">Transmembrane</keyword>
<feature type="transmembrane region" description="Helical" evidence="7">
    <location>
        <begin position="426"/>
        <end position="453"/>
    </location>
</feature>
<dbReference type="GO" id="GO:0008643">
    <property type="term" value="P:carbohydrate transport"/>
    <property type="evidence" value="ECO:0007669"/>
    <property type="project" value="InterPro"/>
</dbReference>
<accession>A0AAU8JAB1</accession>
<dbReference type="GO" id="GO:0005886">
    <property type="term" value="C:plasma membrane"/>
    <property type="evidence" value="ECO:0007669"/>
    <property type="project" value="UniProtKB-SubCell"/>
</dbReference>
<dbReference type="InterPro" id="IPR036259">
    <property type="entry name" value="MFS_trans_sf"/>
</dbReference>
<feature type="transmembrane region" description="Helical" evidence="7">
    <location>
        <begin position="119"/>
        <end position="141"/>
    </location>
</feature>
<feature type="transmembrane region" description="Helical" evidence="7">
    <location>
        <begin position="382"/>
        <end position="406"/>
    </location>
</feature>
<dbReference type="EMBL" id="CP159837">
    <property type="protein sequence ID" value="XCM36112.1"/>
    <property type="molecule type" value="Genomic_DNA"/>
</dbReference>
<reference evidence="8" key="1">
    <citation type="submission" date="2024-07" db="EMBL/GenBank/DDBJ databases">
        <authorList>
            <person name="Kim Y.J."/>
            <person name="Jeong J.Y."/>
        </authorList>
    </citation>
    <scope>NUCLEOTIDE SEQUENCE</scope>
    <source>
        <strain evidence="8">GIHE-MW2</strain>
    </source>
</reference>
<feature type="transmembrane region" description="Helical" evidence="7">
    <location>
        <begin position="250"/>
        <end position="274"/>
    </location>
</feature>
<feature type="transmembrane region" description="Helical" evidence="7">
    <location>
        <begin position="40"/>
        <end position="66"/>
    </location>
</feature>
<evidence type="ECO:0000256" key="6">
    <source>
        <dbReference type="ARBA" id="ARBA00023136"/>
    </source>
</evidence>
<evidence type="ECO:0000256" key="4">
    <source>
        <dbReference type="ARBA" id="ARBA00022692"/>
    </source>
</evidence>
<name>A0AAU8JAB1_9CYAN</name>
<protein>
    <submittedName>
        <fullName evidence="8">MFS transporter</fullName>
    </submittedName>
</protein>
<organism evidence="8">
    <name type="scientific">Planktothricoides raciborskii GIHE-MW2</name>
    <dbReference type="NCBI Taxonomy" id="2792601"/>
    <lineage>
        <taxon>Bacteria</taxon>
        <taxon>Bacillati</taxon>
        <taxon>Cyanobacteriota</taxon>
        <taxon>Cyanophyceae</taxon>
        <taxon>Oscillatoriophycideae</taxon>
        <taxon>Oscillatoriales</taxon>
        <taxon>Oscillatoriaceae</taxon>
        <taxon>Planktothricoides</taxon>
    </lineage>
</organism>
<dbReference type="InterPro" id="IPR001927">
    <property type="entry name" value="Na/Gal_symport"/>
</dbReference>
<feature type="transmembrane region" description="Helical" evidence="7">
    <location>
        <begin position="195"/>
        <end position="215"/>
    </location>
</feature>
<dbReference type="InterPro" id="IPR039672">
    <property type="entry name" value="MFS_2"/>
</dbReference>
<comment type="subcellular location">
    <subcellularLocation>
        <location evidence="1">Cell membrane</location>
        <topology evidence="1">Multi-pass membrane protein</topology>
    </subcellularLocation>
</comment>
<feature type="transmembrane region" description="Helical" evidence="7">
    <location>
        <begin position="93"/>
        <end position="113"/>
    </location>
</feature>
<evidence type="ECO:0000256" key="1">
    <source>
        <dbReference type="ARBA" id="ARBA00004651"/>
    </source>
</evidence>
<dbReference type="GO" id="GO:0006814">
    <property type="term" value="P:sodium ion transport"/>
    <property type="evidence" value="ECO:0007669"/>
    <property type="project" value="InterPro"/>
</dbReference>
<keyword evidence="2" id="KW-0813">Transport</keyword>
<dbReference type="Pfam" id="PF13347">
    <property type="entry name" value="MFS_2"/>
    <property type="match status" value="1"/>
</dbReference>
<keyword evidence="5 7" id="KW-1133">Transmembrane helix</keyword>